<feature type="region of interest" description="Disordered" evidence="6">
    <location>
        <begin position="407"/>
        <end position="447"/>
    </location>
</feature>
<keyword evidence="5" id="KW-0443">Lipid metabolism</keyword>
<evidence type="ECO:0000313" key="9">
    <source>
        <dbReference type="Proteomes" id="UP000245768"/>
    </source>
</evidence>
<reference evidence="8 9" key="1">
    <citation type="journal article" date="2018" name="Mol. Biol. Evol.">
        <title>Broad Genomic Sampling Reveals a Smut Pathogenic Ancestry of the Fungal Clade Ustilaginomycotina.</title>
        <authorList>
            <person name="Kijpornyongpan T."/>
            <person name="Mondo S.J."/>
            <person name="Barry K."/>
            <person name="Sandor L."/>
            <person name="Lee J."/>
            <person name="Lipzen A."/>
            <person name="Pangilinan J."/>
            <person name="LaButti K."/>
            <person name="Hainaut M."/>
            <person name="Henrissat B."/>
            <person name="Grigoriev I.V."/>
            <person name="Spatafora J.W."/>
            <person name="Aime M.C."/>
        </authorList>
    </citation>
    <scope>NUCLEOTIDE SEQUENCE [LARGE SCALE GENOMIC DNA]</scope>
    <source>
        <strain evidence="8 9">MCA 4198</strain>
    </source>
</reference>
<evidence type="ECO:0000256" key="6">
    <source>
        <dbReference type="SAM" id="MobiDB-lite"/>
    </source>
</evidence>
<evidence type="ECO:0000256" key="2">
    <source>
        <dbReference type="ARBA" id="ARBA00022525"/>
    </source>
</evidence>
<gene>
    <name evidence="8" type="ORF">FA10DRAFT_113740</name>
</gene>
<evidence type="ECO:0000256" key="3">
    <source>
        <dbReference type="ARBA" id="ARBA00022729"/>
    </source>
</evidence>
<feature type="region of interest" description="Disordered" evidence="6">
    <location>
        <begin position="46"/>
        <end position="72"/>
    </location>
</feature>
<dbReference type="GO" id="GO:0006629">
    <property type="term" value="P:lipid metabolic process"/>
    <property type="evidence" value="ECO:0007669"/>
    <property type="project" value="UniProtKB-KW"/>
</dbReference>
<dbReference type="PANTHER" id="PTHR34043">
    <property type="entry name" value="ALPHA/BETA-HYDROLASES SUPERFAMILY PROTEIN"/>
    <property type="match status" value="1"/>
</dbReference>
<proteinExistence type="predicted"/>
<feature type="compositionally biased region" description="Low complexity" evidence="6">
    <location>
        <begin position="46"/>
        <end position="55"/>
    </location>
</feature>
<feature type="compositionally biased region" description="Basic and acidic residues" evidence="6">
    <location>
        <begin position="435"/>
        <end position="447"/>
    </location>
</feature>
<dbReference type="Gene3D" id="3.40.50.1820">
    <property type="entry name" value="alpha/beta hydrolase"/>
    <property type="match status" value="1"/>
</dbReference>
<dbReference type="InParanoid" id="A0A316YNS5"/>
<dbReference type="Pfam" id="PF24708">
    <property type="entry name" value="Lip_C"/>
    <property type="match status" value="1"/>
</dbReference>
<evidence type="ECO:0000256" key="4">
    <source>
        <dbReference type="ARBA" id="ARBA00022801"/>
    </source>
</evidence>
<dbReference type="InterPro" id="IPR056304">
    <property type="entry name" value="Lip-like_C"/>
</dbReference>
<evidence type="ECO:0000256" key="1">
    <source>
        <dbReference type="ARBA" id="ARBA00004613"/>
    </source>
</evidence>
<evidence type="ECO:0000313" key="8">
    <source>
        <dbReference type="EMBL" id="PWN90454.1"/>
    </source>
</evidence>
<keyword evidence="2" id="KW-0964">Secreted</keyword>
<dbReference type="OrthoDB" id="206848at2759"/>
<feature type="region of interest" description="Disordered" evidence="6">
    <location>
        <begin position="519"/>
        <end position="540"/>
    </location>
</feature>
<dbReference type="PANTHER" id="PTHR34043:SF3">
    <property type="entry name" value="ALPHA_BETA-HYDROLASES SUPERFAMILY PROTEIN"/>
    <property type="match status" value="1"/>
</dbReference>
<keyword evidence="9" id="KW-1185">Reference proteome</keyword>
<feature type="domain" description="Lipase-like C-terminal" evidence="7">
    <location>
        <begin position="73"/>
        <end position="216"/>
    </location>
</feature>
<dbReference type="GO" id="GO:0016787">
    <property type="term" value="F:hydrolase activity"/>
    <property type="evidence" value="ECO:0007669"/>
    <property type="project" value="UniProtKB-KW"/>
</dbReference>
<dbReference type="AlphaFoldDB" id="A0A316YNS5"/>
<evidence type="ECO:0000256" key="5">
    <source>
        <dbReference type="ARBA" id="ARBA00023098"/>
    </source>
</evidence>
<keyword evidence="4 8" id="KW-0378">Hydrolase</keyword>
<dbReference type="GeneID" id="37039801"/>
<comment type="subcellular location">
    <subcellularLocation>
        <location evidence="1">Secreted</location>
    </subcellularLocation>
</comment>
<name>A0A316YNS5_9BASI</name>
<dbReference type="InterPro" id="IPR029058">
    <property type="entry name" value="AB_hydrolase_fold"/>
</dbReference>
<protein>
    <submittedName>
        <fullName evidence="8">Alpha/beta-hydrolase</fullName>
    </submittedName>
</protein>
<evidence type="ECO:0000259" key="7">
    <source>
        <dbReference type="Pfam" id="PF24708"/>
    </source>
</evidence>
<accession>A0A316YNS5</accession>
<dbReference type="Proteomes" id="UP000245768">
    <property type="component" value="Unassembled WGS sequence"/>
</dbReference>
<dbReference type="RefSeq" id="XP_025377652.1">
    <property type="nucleotide sequence ID" value="XM_025517885.1"/>
</dbReference>
<dbReference type="SUPFAM" id="SSF53474">
    <property type="entry name" value="alpha/beta-Hydrolases"/>
    <property type="match status" value="1"/>
</dbReference>
<sequence length="595" mass="65172">MNAFVGGGSGEEEPAPLVIVEGFLCAASSLIWGTFDEPLSQGSQYRQRSSASYSQTKHSEEATATNGRQQPRRVVFAPIGPVSSIHDRACELFYGLQGGRVDYGEAHSRAHGHGRYGKTFGKPLLPGWGNDFALRSGDDSSSSSAGQARRGAHFMGHSLGGLTIVKLYELLSAGFFDEALGITSDSRKSEDATSPSPASFLMLSLTTVSSPHRGTPLVYSLGSIPGKDPQVRFLSPGDCLAKLVHVISWARRLPMLGLDAWLPDFFAEAWAFASSKDENEKENEKENERSKRWQLQEWMGIGKLLAQLWKSDWAEGRDCAPWDCTFEERSRREEEAGEGAIWGLQGRQLGQLHGQKVWLRSYAASVTAPKSSEMDRQEQTPLAGLLSPLAFTARLLRHFDYGNAPPPPLRKKNYRSLRGGSDSGYCSSAEDDAEDKNGTMHASDEEKVRRDWQANDGVVPFASQFHPSDCMRGHCQHEAWVPHAGMPDEGTDTRTLARYAVDSAAASSLSLLGFNSKSGIGSPQLRPKPPGSDLADGPAPLPKPNLWHVCELEGTTHASLVPFWTGSEKQRAFWFDLGAWLHDVEMAQSDRVIPL</sequence>
<dbReference type="STRING" id="215250.A0A316YNS5"/>
<organism evidence="8 9">
    <name type="scientific">Acaromyces ingoldii</name>
    <dbReference type="NCBI Taxonomy" id="215250"/>
    <lineage>
        <taxon>Eukaryota</taxon>
        <taxon>Fungi</taxon>
        <taxon>Dikarya</taxon>
        <taxon>Basidiomycota</taxon>
        <taxon>Ustilaginomycotina</taxon>
        <taxon>Exobasidiomycetes</taxon>
        <taxon>Exobasidiales</taxon>
        <taxon>Cryptobasidiaceae</taxon>
        <taxon>Acaromyces</taxon>
    </lineage>
</organism>
<dbReference type="GO" id="GO:0005576">
    <property type="term" value="C:extracellular region"/>
    <property type="evidence" value="ECO:0007669"/>
    <property type="project" value="UniProtKB-SubCell"/>
</dbReference>
<dbReference type="EMBL" id="KZ819636">
    <property type="protein sequence ID" value="PWN90454.1"/>
    <property type="molecule type" value="Genomic_DNA"/>
</dbReference>
<keyword evidence="3" id="KW-0732">Signal</keyword>